<dbReference type="InterPro" id="IPR012902">
    <property type="entry name" value="N_methyl_site"/>
</dbReference>
<gene>
    <name evidence="2" type="ORF">SAMN06264868_104106</name>
</gene>
<evidence type="ECO:0000313" key="3">
    <source>
        <dbReference type="Proteomes" id="UP001157947"/>
    </source>
</evidence>
<dbReference type="EMBL" id="FXTX01000004">
    <property type="protein sequence ID" value="SMP06917.1"/>
    <property type="molecule type" value="Genomic_DNA"/>
</dbReference>
<sequence>MIYQFGVNKNLQKEKGFTLLEVLVAIVMLVISLSVVIKIYTNYIKDYDAFLQDINDIQQVKKYIYNIKEGYEELPSVKQSYESAGYGIRKKIYIYKDKPVIIYYIIDTVKNYTKYTKILYLKTIML</sequence>
<reference evidence="2" key="1">
    <citation type="submission" date="2017-05" db="EMBL/GenBank/DDBJ databases">
        <authorList>
            <person name="Varghese N."/>
            <person name="Submissions S."/>
        </authorList>
    </citation>
    <scope>NUCLEOTIDE SEQUENCE</scope>
    <source>
        <strain evidence="2">DSM 18763</strain>
    </source>
</reference>
<keyword evidence="1" id="KW-1133">Transmembrane helix</keyword>
<comment type="caution">
    <text evidence="2">The sequence shown here is derived from an EMBL/GenBank/DDBJ whole genome shotgun (WGS) entry which is preliminary data.</text>
</comment>
<evidence type="ECO:0000256" key="1">
    <source>
        <dbReference type="SAM" id="Phobius"/>
    </source>
</evidence>
<protein>
    <submittedName>
        <fullName evidence="2">Prepilin-type N-terminal cleavage/methylation domain-containing protein</fullName>
    </submittedName>
</protein>
<organism evidence="2 3">
    <name type="scientific">Venenivibrio stagnispumantis</name>
    <dbReference type="NCBI Taxonomy" id="407998"/>
    <lineage>
        <taxon>Bacteria</taxon>
        <taxon>Pseudomonadati</taxon>
        <taxon>Aquificota</taxon>
        <taxon>Aquificia</taxon>
        <taxon>Aquificales</taxon>
        <taxon>Hydrogenothermaceae</taxon>
        <taxon>Venenivibrio</taxon>
    </lineage>
</organism>
<keyword evidence="3" id="KW-1185">Reference proteome</keyword>
<dbReference type="Proteomes" id="UP001157947">
    <property type="component" value="Unassembled WGS sequence"/>
</dbReference>
<dbReference type="Pfam" id="PF07963">
    <property type="entry name" value="N_methyl"/>
    <property type="match status" value="1"/>
</dbReference>
<feature type="transmembrane region" description="Helical" evidence="1">
    <location>
        <begin position="17"/>
        <end position="37"/>
    </location>
</feature>
<dbReference type="RefSeq" id="WP_283571417.1">
    <property type="nucleotide sequence ID" value="NZ_FXTX01000004.1"/>
</dbReference>
<keyword evidence="1" id="KW-0812">Transmembrane</keyword>
<dbReference type="PROSITE" id="PS00409">
    <property type="entry name" value="PROKAR_NTER_METHYL"/>
    <property type="match status" value="1"/>
</dbReference>
<name>A0AA46ADQ9_9AQUI</name>
<dbReference type="AlphaFoldDB" id="A0AA46ADQ9"/>
<evidence type="ECO:0000313" key="2">
    <source>
        <dbReference type="EMBL" id="SMP06917.1"/>
    </source>
</evidence>
<dbReference type="NCBIfam" id="TIGR02532">
    <property type="entry name" value="IV_pilin_GFxxxE"/>
    <property type="match status" value="1"/>
</dbReference>
<accession>A0AA46ADQ9</accession>
<proteinExistence type="predicted"/>
<keyword evidence="1" id="KW-0472">Membrane</keyword>